<sequence>MFGGDPFDPFGTRRQMRQMEQMMDSMMANPFEMMDDFFGMNRRSQNPMLEDGRSKRQQNRELANPFNSGFGFGDGRSRRQQNRELANPFNSGFGFGGLFGNMMQQMDMLQNEAMSNPDSHVFTQSTMISYDGTGRPKVVSSSVSKTGDVRETRKTLRDGDREEITVGHAIGDREHIIEKKRDKDGRVRKNQRYINLDEEEAETFNREFKTRAQRNMSNVFGNGSTSRQNAIENGRSSRSKTDAVEDMDSTNYKSRKSGGSQPIIEIPDDDDEDTLPSNGRSRPHRSYYTNNNGPIISEITDDETSSKRRKGMFGRFFANDD</sequence>
<reference evidence="2" key="1">
    <citation type="submission" date="2022-11" db="UniProtKB">
        <authorList>
            <consortium name="WormBaseParasite"/>
        </authorList>
    </citation>
    <scope>IDENTIFICATION</scope>
</reference>
<dbReference type="WBParaSite" id="JU765_v2.g7698.t1">
    <property type="protein sequence ID" value="JU765_v2.g7698.t1"/>
    <property type="gene ID" value="JU765_v2.g7698"/>
</dbReference>
<name>A0AC34RKA0_9BILA</name>
<evidence type="ECO:0000313" key="1">
    <source>
        <dbReference type="Proteomes" id="UP000887576"/>
    </source>
</evidence>
<organism evidence="1 2">
    <name type="scientific">Panagrolaimus sp. JU765</name>
    <dbReference type="NCBI Taxonomy" id="591449"/>
    <lineage>
        <taxon>Eukaryota</taxon>
        <taxon>Metazoa</taxon>
        <taxon>Ecdysozoa</taxon>
        <taxon>Nematoda</taxon>
        <taxon>Chromadorea</taxon>
        <taxon>Rhabditida</taxon>
        <taxon>Tylenchina</taxon>
        <taxon>Panagrolaimomorpha</taxon>
        <taxon>Panagrolaimoidea</taxon>
        <taxon>Panagrolaimidae</taxon>
        <taxon>Panagrolaimus</taxon>
    </lineage>
</organism>
<proteinExistence type="predicted"/>
<evidence type="ECO:0000313" key="2">
    <source>
        <dbReference type="WBParaSite" id="JU765_v2.g7698.t1"/>
    </source>
</evidence>
<dbReference type="Proteomes" id="UP000887576">
    <property type="component" value="Unplaced"/>
</dbReference>
<protein>
    <submittedName>
        <fullName evidence="2">Myeloid leukemia factor</fullName>
    </submittedName>
</protein>
<accession>A0AC34RKA0</accession>